<evidence type="ECO:0000256" key="1">
    <source>
        <dbReference type="ARBA" id="ARBA00004225"/>
    </source>
</evidence>
<dbReference type="PRINTS" id="PR00926">
    <property type="entry name" value="MITOCARRIER"/>
</dbReference>
<gene>
    <name evidence="11" type="ORF">ECRASSUSDP1_LOCUS19143</name>
</gene>
<keyword evidence="3 10" id="KW-0813">Transport</keyword>
<organism evidence="11 12">
    <name type="scientific">Euplotes crassus</name>
    <dbReference type="NCBI Taxonomy" id="5936"/>
    <lineage>
        <taxon>Eukaryota</taxon>
        <taxon>Sar</taxon>
        <taxon>Alveolata</taxon>
        <taxon>Ciliophora</taxon>
        <taxon>Intramacronucleata</taxon>
        <taxon>Spirotrichea</taxon>
        <taxon>Hypotrichia</taxon>
        <taxon>Euplotida</taxon>
        <taxon>Euplotidae</taxon>
        <taxon>Moneuplotes</taxon>
    </lineage>
</organism>
<feature type="repeat" description="Solcar" evidence="9">
    <location>
        <begin position="196"/>
        <end position="279"/>
    </location>
</feature>
<dbReference type="EMBL" id="CAMPGE010019420">
    <property type="protein sequence ID" value="CAI2377754.1"/>
    <property type="molecule type" value="Genomic_DNA"/>
</dbReference>
<evidence type="ECO:0000313" key="12">
    <source>
        <dbReference type="Proteomes" id="UP001295684"/>
    </source>
</evidence>
<name>A0AAD1XS21_EUPCR</name>
<dbReference type="Proteomes" id="UP001295684">
    <property type="component" value="Unassembled WGS sequence"/>
</dbReference>
<evidence type="ECO:0000256" key="3">
    <source>
        <dbReference type="ARBA" id="ARBA00022448"/>
    </source>
</evidence>
<reference evidence="11" key="1">
    <citation type="submission" date="2023-07" db="EMBL/GenBank/DDBJ databases">
        <authorList>
            <consortium name="AG Swart"/>
            <person name="Singh M."/>
            <person name="Singh A."/>
            <person name="Seah K."/>
            <person name="Emmerich C."/>
        </authorList>
    </citation>
    <scope>NUCLEOTIDE SEQUENCE</scope>
    <source>
        <strain evidence="11">DP1</strain>
    </source>
</reference>
<feature type="repeat" description="Solcar" evidence="9">
    <location>
        <begin position="11"/>
        <end position="96"/>
    </location>
</feature>
<accession>A0AAD1XS21</accession>
<dbReference type="PANTHER" id="PTHR45624:SF10">
    <property type="entry name" value="SLC (SOLUTE CARRIER) HOMOLOG"/>
    <property type="match status" value="1"/>
</dbReference>
<evidence type="ECO:0000256" key="7">
    <source>
        <dbReference type="ARBA" id="ARBA00023128"/>
    </source>
</evidence>
<evidence type="ECO:0008006" key="13">
    <source>
        <dbReference type="Google" id="ProtNLM"/>
    </source>
</evidence>
<proteinExistence type="inferred from homology"/>
<protein>
    <recommendedName>
        <fullName evidence="13">Mitochondrial carrier protein</fullName>
    </recommendedName>
</protein>
<dbReference type="PROSITE" id="PS50920">
    <property type="entry name" value="SOLCAR"/>
    <property type="match status" value="3"/>
</dbReference>
<dbReference type="Gene3D" id="1.50.40.10">
    <property type="entry name" value="Mitochondrial carrier domain"/>
    <property type="match status" value="1"/>
</dbReference>
<evidence type="ECO:0000256" key="6">
    <source>
        <dbReference type="ARBA" id="ARBA00022989"/>
    </source>
</evidence>
<dbReference type="GO" id="GO:0031966">
    <property type="term" value="C:mitochondrial membrane"/>
    <property type="evidence" value="ECO:0007669"/>
    <property type="project" value="UniProtKB-SubCell"/>
</dbReference>
<comment type="caution">
    <text evidence="11">The sequence shown here is derived from an EMBL/GenBank/DDBJ whole genome shotgun (WGS) entry which is preliminary data.</text>
</comment>
<dbReference type="GO" id="GO:0022857">
    <property type="term" value="F:transmembrane transporter activity"/>
    <property type="evidence" value="ECO:0007669"/>
    <property type="project" value="TreeGrafter"/>
</dbReference>
<keyword evidence="12" id="KW-1185">Reference proteome</keyword>
<comment type="subcellular location">
    <subcellularLocation>
        <location evidence="1">Mitochondrion membrane</location>
        <topology evidence="1">Multi-pass membrane protein</topology>
    </subcellularLocation>
</comment>
<dbReference type="InterPro" id="IPR050567">
    <property type="entry name" value="Mitochondrial_Carrier"/>
</dbReference>
<sequence length="284" mass="31533">MDSPAEKSKLKRVSIDFTAGFTSGAISTYVGHPLDTIKVRIQVADGKRLKGSVGIFKKIVAEEGIRGLFKGALPPVLGNAPVNAVLFASNAIAVRAMKNIGISEENKVFWSGCFGGFMSCIVNCPIELLKVKRQGNAGKTQTYWQITRSEGIRGLFSAFGPTIWRDVPTYGIYFYAYDYLCKKFCEKEDSDRKSMQNIIGKMVAGGFAGQLIWAISYPLDVIKSYIQYHPGHRGTFRTGKYIYHKYGVGKLFKGLTPCLVRAFPVNAIVFITYEESVSLMNHYL</sequence>
<evidence type="ECO:0000313" key="11">
    <source>
        <dbReference type="EMBL" id="CAI2377754.1"/>
    </source>
</evidence>
<dbReference type="InterPro" id="IPR018108">
    <property type="entry name" value="MCP_transmembrane"/>
</dbReference>
<dbReference type="SUPFAM" id="SSF103506">
    <property type="entry name" value="Mitochondrial carrier"/>
    <property type="match status" value="1"/>
</dbReference>
<evidence type="ECO:0000256" key="2">
    <source>
        <dbReference type="ARBA" id="ARBA00006375"/>
    </source>
</evidence>
<evidence type="ECO:0000256" key="10">
    <source>
        <dbReference type="RuleBase" id="RU000488"/>
    </source>
</evidence>
<keyword evidence="8 9" id="KW-0472">Membrane</keyword>
<dbReference type="AlphaFoldDB" id="A0AAD1XS21"/>
<evidence type="ECO:0000256" key="9">
    <source>
        <dbReference type="PROSITE-ProRule" id="PRU00282"/>
    </source>
</evidence>
<keyword evidence="4 9" id="KW-0812">Transmembrane</keyword>
<dbReference type="InterPro" id="IPR002067">
    <property type="entry name" value="MCP"/>
</dbReference>
<evidence type="ECO:0000256" key="5">
    <source>
        <dbReference type="ARBA" id="ARBA00022737"/>
    </source>
</evidence>
<feature type="repeat" description="Solcar" evidence="9">
    <location>
        <begin position="103"/>
        <end position="183"/>
    </location>
</feature>
<keyword evidence="7" id="KW-0496">Mitochondrion</keyword>
<evidence type="ECO:0000256" key="8">
    <source>
        <dbReference type="ARBA" id="ARBA00023136"/>
    </source>
</evidence>
<comment type="similarity">
    <text evidence="2 10">Belongs to the mitochondrial carrier (TC 2.A.29) family.</text>
</comment>
<dbReference type="Pfam" id="PF00153">
    <property type="entry name" value="Mito_carr"/>
    <property type="match status" value="3"/>
</dbReference>
<evidence type="ECO:0000256" key="4">
    <source>
        <dbReference type="ARBA" id="ARBA00022692"/>
    </source>
</evidence>
<keyword evidence="6" id="KW-1133">Transmembrane helix</keyword>
<keyword evidence="5" id="KW-0677">Repeat</keyword>
<dbReference type="PANTHER" id="PTHR45624">
    <property type="entry name" value="MITOCHONDRIAL BASIC AMINO ACIDS TRANSPORTER-RELATED"/>
    <property type="match status" value="1"/>
</dbReference>
<dbReference type="InterPro" id="IPR023395">
    <property type="entry name" value="MCP_dom_sf"/>
</dbReference>